<comment type="caution">
    <text evidence="2">The sequence shown here is derived from an EMBL/GenBank/DDBJ whole genome shotgun (WGS) entry which is preliminary data.</text>
</comment>
<protein>
    <submittedName>
        <fullName evidence="2">Helix-turn-helix protein</fullName>
    </submittedName>
</protein>
<dbReference type="GO" id="GO:0003677">
    <property type="term" value="F:DNA binding"/>
    <property type="evidence" value="ECO:0007669"/>
    <property type="project" value="InterPro"/>
</dbReference>
<name>A0A543F163_9MICO</name>
<keyword evidence="3" id="KW-1185">Reference proteome</keyword>
<dbReference type="EMBL" id="VFPE01000002">
    <property type="protein sequence ID" value="TQM27556.1"/>
    <property type="molecule type" value="Genomic_DNA"/>
</dbReference>
<dbReference type="Pfam" id="PF13560">
    <property type="entry name" value="HTH_31"/>
    <property type="match status" value="1"/>
</dbReference>
<dbReference type="PROSITE" id="PS50943">
    <property type="entry name" value="HTH_CROC1"/>
    <property type="match status" value="1"/>
</dbReference>
<dbReference type="AlphaFoldDB" id="A0A543F163"/>
<dbReference type="RefSeq" id="WP_185843000.1">
    <property type="nucleotide sequence ID" value="NZ_BAABLH010000004.1"/>
</dbReference>
<feature type="domain" description="HTH cro/C1-type" evidence="1">
    <location>
        <begin position="2"/>
        <end position="56"/>
    </location>
</feature>
<evidence type="ECO:0000259" key="1">
    <source>
        <dbReference type="PROSITE" id="PS50943"/>
    </source>
</evidence>
<evidence type="ECO:0000313" key="2">
    <source>
        <dbReference type="EMBL" id="TQM27556.1"/>
    </source>
</evidence>
<dbReference type="SMART" id="SM00530">
    <property type="entry name" value="HTH_XRE"/>
    <property type="match status" value="1"/>
</dbReference>
<accession>A0A543F163</accession>
<proteinExistence type="predicted"/>
<dbReference type="SUPFAM" id="SSF47413">
    <property type="entry name" value="lambda repressor-like DNA-binding domains"/>
    <property type="match status" value="1"/>
</dbReference>
<dbReference type="CDD" id="cd00093">
    <property type="entry name" value="HTH_XRE"/>
    <property type="match status" value="1"/>
</dbReference>
<dbReference type="InterPro" id="IPR010982">
    <property type="entry name" value="Lambda_DNA-bd_dom_sf"/>
</dbReference>
<reference evidence="2 3" key="1">
    <citation type="submission" date="2019-06" db="EMBL/GenBank/DDBJ databases">
        <title>Sequencing the genomes of 1000 actinobacteria strains.</title>
        <authorList>
            <person name="Klenk H.-P."/>
        </authorList>
    </citation>
    <scope>NUCLEOTIDE SEQUENCE [LARGE SCALE GENOMIC DNA]</scope>
    <source>
        <strain evidence="2 3">DSM 105492</strain>
    </source>
</reference>
<sequence length="116" mass="12532">MLRVTREARGMSRRDLAEASGLSYPYVSELETGAKYPSDRALHNLASALDMDFVELEARARSSESEAAVGSAVDSLQAAATAAADRDLEDAIVNQVIDQLEPIIRAAVRAALERQK</sequence>
<organism evidence="2 3">
    <name type="scientific">Microbacterium kyungheense</name>
    <dbReference type="NCBI Taxonomy" id="1263636"/>
    <lineage>
        <taxon>Bacteria</taxon>
        <taxon>Bacillati</taxon>
        <taxon>Actinomycetota</taxon>
        <taxon>Actinomycetes</taxon>
        <taxon>Micrococcales</taxon>
        <taxon>Microbacteriaceae</taxon>
        <taxon>Microbacterium</taxon>
    </lineage>
</organism>
<evidence type="ECO:0000313" key="3">
    <source>
        <dbReference type="Proteomes" id="UP000320235"/>
    </source>
</evidence>
<gene>
    <name evidence="2" type="ORF">FB391_1578</name>
</gene>
<dbReference type="Gene3D" id="1.10.260.40">
    <property type="entry name" value="lambda repressor-like DNA-binding domains"/>
    <property type="match status" value="1"/>
</dbReference>
<dbReference type="Proteomes" id="UP000320235">
    <property type="component" value="Unassembled WGS sequence"/>
</dbReference>
<dbReference type="InterPro" id="IPR001387">
    <property type="entry name" value="Cro/C1-type_HTH"/>
</dbReference>